<accession>A0A4P6DTK4</accession>
<proteinExistence type="predicted"/>
<dbReference type="Proteomes" id="UP000293589">
    <property type="component" value="Chromosome"/>
</dbReference>
<dbReference type="AlphaFoldDB" id="A0A4P6DTK4"/>
<dbReference type="InterPro" id="IPR054052">
    <property type="entry name" value="Y16Q-like"/>
</dbReference>
<dbReference type="RefSeq" id="WP_129237032.1">
    <property type="nucleotide sequence ID" value="NZ_CP035464.1"/>
</dbReference>
<dbReference type="EMBL" id="CP035464">
    <property type="protein sequence ID" value="QAY32537.1"/>
    <property type="molecule type" value="Genomic_DNA"/>
</dbReference>
<organism evidence="1 2">
    <name type="scientific">Bifidobacterium pullorum subsp. gallinarum</name>
    <dbReference type="NCBI Taxonomy" id="78344"/>
    <lineage>
        <taxon>Bacteria</taxon>
        <taxon>Bacillati</taxon>
        <taxon>Actinomycetota</taxon>
        <taxon>Actinomycetes</taxon>
        <taxon>Bifidobacteriales</taxon>
        <taxon>Bifidobacteriaceae</taxon>
        <taxon>Bifidobacterium</taxon>
    </lineage>
</organism>
<evidence type="ECO:0000313" key="1">
    <source>
        <dbReference type="EMBL" id="QAY32537.1"/>
    </source>
</evidence>
<dbReference type="KEGG" id="bgx:ESN35_03175"/>
<dbReference type="Pfam" id="PF21825">
    <property type="entry name" value="crAss001_48"/>
    <property type="match status" value="1"/>
</dbReference>
<name>A0A4P6DTK4_9BIFI</name>
<evidence type="ECO:0000313" key="2">
    <source>
        <dbReference type="Proteomes" id="UP000293589"/>
    </source>
</evidence>
<reference evidence="1 2" key="1">
    <citation type="submission" date="2019-01" db="EMBL/GenBank/DDBJ databases">
        <title>Complete genome sequence of Bifidobacterium gallinarum CACC 514.</title>
        <authorList>
            <person name="Jung M."/>
        </authorList>
    </citation>
    <scope>NUCLEOTIDE SEQUENCE [LARGE SCALE GENOMIC DNA]</scope>
    <source>
        <strain evidence="1 2">CACC 514</strain>
    </source>
</reference>
<sequence length="80" mass="9455">MKKLEPYEQRMVDEYTALKTRIDSLTSFLRNEDSRSDIGLDEFRLLIEQYCAMLEYADALKKRLELHSINVEAIKEVMPV</sequence>
<gene>
    <name evidence="1" type="ORF">ESN35_03175</name>
</gene>
<protein>
    <submittedName>
        <fullName evidence="1">Uncharacterized protein</fullName>
    </submittedName>
</protein>